<sequence length="756" mass="84917">MKMSKNLGDLTDRVKRRLFEDDKTQQGEKEGELYDVVDKDQVVAEFLELCDTVDQTEGQKEADITPTESAIKRNLTVDEKTPYLHPNFEVLVITNNTTPENTCNVIDLLHQANEESAQENRFKIYRCKPEDAEQLSCQREFDVMFTDVDLGISNEMIRIIVAIRKSSTHNHKIPIVAVEQNKSHYRINEVTIYGVTKVDYSPLELQFVKEVFRSLSVNSAGLSHKEDAEKTTICTTALSSSEHQTLSSNVHHQQAPPASTYTTLDNSSPPSFTVPSSSILTVEISNHVNTTSSEESNQMHYQSTVASSINVTPQTVQATVIKSSHQASNIKLATQPNHPQQTQQIFNTTSNKQHVVRPTLIHQQQPRFITPSSNTAPILPKTNLFYHTIPYYPVPNPFPTIPPHQQQSSLKFNPFPSNAQVQAPQNTPRMSSDYSSYMVSGQGSLNNPLNVTMLQDDPSKHNTKERMRSSRERIRRSCEQFRSLLPYSNQSKKLDMATVMELTVFYIRLLQKHSTQNSQKECKDIFEFYFNNSSGTAYSSQAASAAVQLASQNNFQQHMQQHQQNKRNATEADLEDIIGAPNKSSKNGKNLIRSPPPISSPNNPMAACNQPIPAEAANQNYLKVSTTQQTVDQQLIRQSLLQQQHMTSILNPQPTVFIPQNAQYQGHGGPPHLRPYFDPMNRGLFTRPTAMMPEFYSYGTMPTSHMYGIPSQGNNGAKIGKENNFRQPSQGSMNQTQASAEVNYFSGSATNGHFKS</sequence>
<keyword evidence="5" id="KW-0805">Transcription regulation</keyword>
<evidence type="ECO:0000256" key="6">
    <source>
        <dbReference type="ARBA" id="ARBA00023125"/>
    </source>
</evidence>
<evidence type="ECO:0000256" key="9">
    <source>
        <dbReference type="SAM" id="MobiDB-lite"/>
    </source>
</evidence>
<organism evidence="11">
    <name type="scientific">Clytia hemisphaerica</name>
    <dbReference type="NCBI Taxonomy" id="252671"/>
    <lineage>
        <taxon>Eukaryota</taxon>
        <taxon>Metazoa</taxon>
        <taxon>Cnidaria</taxon>
        <taxon>Hydrozoa</taxon>
        <taxon>Hydroidolina</taxon>
        <taxon>Leptothecata</taxon>
        <taxon>Obeliida</taxon>
        <taxon>Clytiidae</taxon>
        <taxon>Clytia</taxon>
    </lineage>
</organism>
<dbReference type="Gene3D" id="4.10.280.10">
    <property type="entry name" value="Helix-loop-helix DNA-binding domain"/>
    <property type="match status" value="1"/>
</dbReference>
<evidence type="ECO:0000256" key="8">
    <source>
        <dbReference type="ARBA" id="ARBA00023242"/>
    </source>
</evidence>
<dbReference type="GO" id="GO:0000981">
    <property type="term" value="F:DNA-binding transcription factor activity, RNA polymerase II-specific"/>
    <property type="evidence" value="ECO:0007669"/>
    <property type="project" value="TreeGrafter"/>
</dbReference>
<comment type="subcellular location">
    <subcellularLocation>
        <location evidence="1">Nucleus</location>
    </subcellularLocation>
</comment>
<accession>A0A0P0EZF4</accession>
<evidence type="ECO:0000256" key="3">
    <source>
        <dbReference type="ARBA" id="ARBA00022782"/>
    </source>
</evidence>
<evidence type="ECO:0000256" key="4">
    <source>
        <dbReference type="ARBA" id="ARBA00022871"/>
    </source>
</evidence>
<dbReference type="InterPro" id="IPR036638">
    <property type="entry name" value="HLH_DNA-bd_sf"/>
</dbReference>
<dbReference type="GO" id="GO:0000978">
    <property type="term" value="F:RNA polymerase II cis-regulatory region sequence-specific DNA binding"/>
    <property type="evidence" value="ECO:0007669"/>
    <property type="project" value="TreeGrafter"/>
</dbReference>
<dbReference type="SUPFAM" id="SSF47459">
    <property type="entry name" value="HLH, helix-loop-helix DNA-binding domain"/>
    <property type="match status" value="1"/>
</dbReference>
<keyword evidence="8" id="KW-0539">Nucleus</keyword>
<dbReference type="Pfam" id="PF00010">
    <property type="entry name" value="HLH"/>
    <property type="match status" value="1"/>
</dbReference>
<protein>
    <submittedName>
        <fullName evidence="11">HEY/HES-2</fullName>
    </submittedName>
</protein>
<keyword evidence="4" id="KW-0744">Spermatogenesis</keyword>
<evidence type="ECO:0000259" key="10">
    <source>
        <dbReference type="PROSITE" id="PS50888"/>
    </source>
</evidence>
<feature type="region of interest" description="Disordered" evidence="9">
    <location>
        <begin position="580"/>
        <end position="602"/>
    </location>
</feature>
<dbReference type="GO" id="GO:0030154">
    <property type="term" value="P:cell differentiation"/>
    <property type="evidence" value="ECO:0007669"/>
    <property type="project" value="UniProtKB-KW"/>
</dbReference>
<keyword evidence="2" id="KW-0217">Developmental protein</keyword>
<feature type="domain" description="BHLH" evidence="10">
    <location>
        <begin position="458"/>
        <end position="510"/>
    </location>
</feature>
<dbReference type="PANTHER" id="PTHR15402">
    <property type="entry name" value="TRANSCRIPTION FACTOR-LIKE 5 PROTEIN"/>
    <property type="match status" value="1"/>
</dbReference>
<proteinExistence type="evidence at transcript level"/>
<evidence type="ECO:0000256" key="5">
    <source>
        <dbReference type="ARBA" id="ARBA00023015"/>
    </source>
</evidence>
<evidence type="ECO:0000313" key="11">
    <source>
        <dbReference type="EMBL" id="ALJ33558.1"/>
    </source>
</evidence>
<dbReference type="PANTHER" id="PTHR15402:SF2">
    <property type="entry name" value="TRANSCRIPTION FACTOR LIKE 5"/>
    <property type="match status" value="1"/>
</dbReference>
<dbReference type="SMART" id="SM00353">
    <property type="entry name" value="HLH"/>
    <property type="match status" value="1"/>
</dbReference>
<reference evidence="11" key="1">
    <citation type="submission" date="2015-07" db="EMBL/GenBank/DDBJ databases">
        <title>Wnt signalling and multipotent stem cell formation and differenciation in the hydrozoan Clytia hemisphaerica.</title>
        <authorList>
            <person name="Ruggiero A."/>
            <person name="Lapebie P."/>
            <person name="Barreau C."/>
            <person name="Houliston E."/>
        </authorList>
    </citation>
    <scope>NUCLEOTIDE SEQUENCE</scope>
</reference>
<dbReference type="GO" id="GO:0007283">
    <property type="term" value="P:spermatogenesis"/>
    <property type="evidence" value="ECO:0007669"/>
    <property type="project" value="UniProtKB-KW"/>
</dbReference>
<feature type="compositionally biased region" description="Polar residues" evidence="9">
    <location>
        <begin position="244"/>
        <end position="266"/>
    </location>
</feature>
<name>A0A0P0EZF4_9CNID</name>
<feature type="region of interest" description="Disordered" evidence="9">
    <location>
        <begin position="453"/>
        <end position="474"/>
    </location>
</feature>
<feature type="region of interest" description="Disordered" evidence="9">
    <location>
        <begin position="244"/>
        <end position="272"/>
    </location>
</feature>
<dbReference type="GO" id="GO:0005634">
    <property type="term" value="C:nucleus"/>
    <property type="evidence" value="ECO:0007669"/>
    <property type="project" value="UniProtKB-SubCell"/>
</dbReference>
<keyword evidence="6" id="KW-0238">DNA-binding</keyword>
<dbReference type="AlphaFoldDB" id="A0A0P0EZF4"/>
<dbReference type="EMBL" id="KT318155">
    <property type="protein sequence ID" value="ALJ33558.1"/>
    <property type="molecule type" value="mRNA"/>
</dbReference>
<feature type="compositionally biased region" description="Basic and acidic residues" evidence="9">
    <location>
        <begin position="457"/>
        <end position="474"/>
    </location>
</feature>
<dbReference type="GO" id="GO:0046983">
    <property type="term" value="F:protein dimerization activity"/>
    <property type="evidence" value="ECO:0007669"/>
    <property type="project" value="InterPro"/>
</dbReference>
<dbReference type="InterPro" id="IPR039583">
    <property type="entry name" value="TCFL5/SOLH1/2"/>
</dbReference>
<dbReference type="InterPro" id="IPR011598">
    <property type="entry name" value="bHLH_dom"/>
</dbReference>
<evidence type="ECO:0000256" key="7">
    <source>
        <dbReference type="ARBA" id="ARBA00023163"/>
    </source>
</evidence>
<evidence type="ECO:0000256" key="2">
    <source>
        <dbReference type="ARBA" id="ARBA00022473"/>
    </source>
</evidence>
<evidence type="ECO:0000256" key="1">
    <source>
        <dbReference type="ARBA" id="ARBA00004123"/>
    </source>
</evidence>
<dbReference type="PROSITE" id="PS50888">
    <property type="entry name" value="BHLH"/>
    <property type="match status" value="1"/>
</dbReference>
<keyword evidence="7" id="KW-0804">Transcription</keyword>
<keyword evidence="3" id="KW-0221">Differentiation</keyword>